<evidence type="ECO:0000256" key="1">
    <source>
        <dbReference type="SAM" id="MobiDB-lite"/>
    </source>
</evidence>
<organism evidence="2 3">
    <name type="scientific">Mesorhabditis spiculigera</name>
    <dbReference type="NCBI Taxonomy" id="96644"/>
    <lineage>
        <taxon>Eukaryota</taxon>
        <taxon>Metazoa</taxon>
        <taxon>Ecdysozoa</taxon>
        <taxon>Nematoda</taxon>
        <taxon>Chromadorea</taxon>
        <taxon>Rhabditida</taxon>
        <taxon>Rhabditina</taxon>
        <taxon>Rhabditomorpha</taxon>
        <taxon>Rhabditoidea</taxon>
        <taxon>Rhabditidae</taxon>
        <taxon>Mesorhabditinae</taxon>
        <taxon>Mesorhabditis</taxon>
    </lineage>
</organism>
<proteinExistence type="predicted"/>
<dbReference type="AlphaFoldDB" id="A0AA36CHW4"/>
<feature type="compositionally biased region" description="Low complexity" evidence="1">
    <location>
        <begin position="1"/>
        <end position="14"/>
    </location>
</feature>
<protein>
    <submittedName>
        <fullName evidence="2">Uncharacterized protein</fullName>
    </submittedName>
</protein>
<name>A0AA36CHW4_9BILA</name>
<dbReference type="EMBL" id="CATQJA010001920">
    <property type="protein sequence ID" value="CAJ0569098.1"/>
    <property type="molecule type" value="Genomic_DNA"/>
</dbReference>
<gene>
    <name evidence="2" type="ORF">MSPICULIGERA_LOCUS7592</name>
</gene>
<evidence type="ECO:0000313" key="2">
    <source>
        <dbReference type="EMBL" id="CAJ0569098.1"/>
    </source>
</evidence>
<accession>A0AA36CHW4</accession>
<feature type="non-terminal residue" evidence="2">
    <location>
        <position position="1"/>
    </location>
</feature>
<comment type="caution">
    <text evidence="2">The sequence shown here is derived from an EMBL/GenBank/DDBJ whole genome shotgun (WGS) entry which is preliminary data.</text>
</comment>
<feature type="non-terminal residue" evidence="2">
    <location>
        <position position="169"/>
    </location>
</feature>
<keyword evidence="3" id="KW-1185">Reference proteome</keyword>
<sequence length="169" mass="18860">LRPSRSSVSSGSASTDPHTDILVPSSDKEDGAGMKIHRKSPRRIYMLRLQEGLRTVQFCLLPCDNLPPYIHFHKYYRHHIPLPDTIDLGSRKCPFCRHVSKSPAMLESLARHVPGDRTTNDYPAIGPYGRLPVVNVSLSTGAFSIPQSTINPSRYTVRSAISRGVLYFS</sequence>
<evidence type="ECO:0000313" key="3">
    <source>
        <dbReference type="Proteomes" id="UP001177023"/>
    </source>
</evidence>
<dbReference type="Proteomes" id="UP001177023">
    <property type="component" value="Unassembled WGS sequence"/>
</dbReference>
<reference evidence="2" key="1">
    <citation type="submission" date="2023-06" db="EMBL/GenBank/DDBJ databases">
        <authorList>
            <person name="Delattre M."/>
        </authorList>
    </citation>
    <scope>NUCLEOTIDE SEQUENCE</scope>
    <source>
        <strain evidence="2">AF72</strain>
    </source>
</reference>
<feature type="region of interest" description="Disordered" evidence="1">
    <location>
        <begin position="1"/>
        <end position="35"/>
    </location>
</feature>